<feature type="region of interest" description="Disordered" evidence="1">
    <location>
        <begin position="157"/>
        <end position="185"/>
    </location>
</feature>
<evidence type="ECO:0000313" key="4">
    <source>
        <dbReference type="Proteomes" id="UP000318053"/>
    </source>
</evidence>
<evidence type="ECO:0000256" key="1">
    <source>
        <dbReference type="SAM" id="MobiDB-lite"/>
    </source>
</evidence>
<comment type="caution">
    <text evidence="3">The sequence shown here is derived from an EMBL/GenBank/DDBJ whole genome shotgun (WGS) entry which is preliminary data.</text>
</comment>
<feature type="compositionally biased region" description="Basic and acidic residues" evidence="1">
    <location>
        <begin position="157"/>
        <end position="172"/>
    </location>
</feature>
<name>A0A5C5X1U5_9BACT</name>
<sequence>MKPILIGCGALAGLGVLSGVAIVAVIFYLGATAESKTTITLAGYSVDAPGKIADRSSKASVKSVGVLHRRTNSEFAISTKPVAIQGQDFELDQLIAMMKRQGAIVGQTRPVSRAGLDGLHLSLRQLNGLESEAELYKISDQEIMLLTYVSGNVKHDAGLGKLDRDPEKTKELDEPDAFFASLRKG</sequence>
<protein>
    <submittedName>
        <fullName evidence="3">Uncharacterized protein</fullName>
    </submittedName>
</protein>
<keyword evidence="4" id="KW-1185">Reference proteome</keyword>
<gene>
    <name evidence="3" type="ORF">CA85_44750</name>
</gene>
<keyword evidence="2" id="KW-1133">Transmembrane helix</keyword>
<evidence type="ECO:0000313" key="3">
    <source>
        <dbReference type="EMBL" id="TWT56133.1"/>
    </source>
</evidence>
<keyword evidence="2" id="KW-0812">Transmembrane</keyword>
<reference evidence="3 4" key="1">
    <citation type="submission" date="2019-02" db="EMBL/GenBank/DDBJ databases">
        <title>Deep-cultivation of Planctomycetes and their phenomic and genomic characterization uncovers novel biology.</title>
        <authorList>
            <person name="Wiegand S."/>
            <person name="Jogler M."/>
            <person name="Boedeker C."/>
            <person name="Pinto D."/>
            <person name="Vollmers J."/>
            <person name="Rivas-Marin E."/>
            <person name="Kohn T."/>
            <person name="Peeters S.H."/>
            <person name="Heuer A."/>
            <person name="Rast P."/>
            <person name="Oberbeckmann S."/>
            <person name="Bunk B."/>
            <person name="Jeske O."/>
            <person name="Meyerdierks A."/>
            <person name="Storesund J.E."/>
            <person name="Kallscheuer N."/>
            <person name="Luecker S."/>
            <person name="Lage O.M."/>
            <person name="Pohl T."/>
            <person name="Merkel B.J."/>
            <person name="Hornburger P."/>
            <person name="Mueller R.-W."/>
            <person name="Bruemmer F."/>
            <person name="Labrenz M."/>
            <person name="Spormann A.M."/>
            <person name="Op Den Camp H."/>
            <person name="Overmann J."/>
            <person name="Amann R."/>
            <person name="Jetten M.S.M."/>
            <person name="Mascher T."/>
            <person name="Medema M.H."/>
            <person name="Devos D.P."/>
            <person name="Kaster A.-K."/>
            <person name="Ovreas L."/>
            <person name="Rohde M."/>
            <person name="Galperin M.Y."/>
            <person name="Jogler C."/>
        </authorList>
    </citation>
    <scope>NUCLEOTIDE SEQUENCE [LARGE SCALE GENOMIC DNA]</scope>
    <source>
        <strain evidence="3 4">CA85</strain>
    </source>
</reference>
<dbReference type="EMBL" id="SJPK01000016">
    <property type="protein sequence ID" value="TWT56133.1"/>
    <property type="molecule type" value="Genomic_DNA"/>
</dbReference>
<dbReference type="Proteomes" id="UP000318053">
    <property type="component" value="Unassembled WGS sequence"/>
</dbReference>
<evidence type="ECO:0000256" key="2">
    <source>
        <dbReference type="SAM" id="Phobius"/>
    </source>
</evidence>
<keyword evidence="2" id="KW-0472">Membrane</keyword>
<accession>A0A5C5X1U5</accession>
<feature type="transmembrane region" description="Helical" evidence="2">
    <location>
        <begin position="7"/>
        <end position="31"/>
    </location>
</feature>
<organism evidence="3 4">
    <name type="scientific">Allorhodopirellula solitaria</name>
    <dbReference type="NCBI Taxonomy" id="2527987"/>
    <lineage>
        <taxon>Bacteria</taxon>
        <taxon>Pseudomonadati</taxon>
        <taxon>Planctomycetota</taxon>
        <taxon>Planctomycetia</taxon>
        <taxon>Pirellulales</taxon>
        <taxon>Pirellulaceae</taxon>
        <taxon>Allorhodopirellula</taxon>
    </lineage>
</organism>
<dbReference type="AlphaFoldDB" id="A0A5C5X1U5"/>
<proteinExistence type="predicted"/>